<dbReference type="GO" id="GO:0004721">
    <property type="term" value="F:phosphoprotein phosphatase activity"/>
    <property type="evidence" value="ECO:0007669"/>
    <property type="project" value="InterPro"/>
</dbReference>
<feature type="domain" description="Tyrosine specific protein phosphatases" evidence="1">
    <location>
        <begin position="107"/>
        <end position="177"/>
    </location>
</feature>
<dbReference type="InterPro" id="IPR016130">
    <property type="entry name" value="Tyr_Pase_AS"/>
</dbReference>
<accession>A0A6G1LCE7</accession>
<reference evidence="2" key="1">
    <citation type="journal article" date="2020" name="Stud. Mycol.">
        <title>101 Dothideomycetes genomes: a test case for predicting lifestyles and emergence of pathogens.</title>
        <authorList>
            <person name="Haridas S."/>
            <person name="Albert R."/>
            <person name="Binder M."/>
            <person name="Bloem J."/>
            <person name="Labutti K."/>
            <person name="Salamov A."/>
            <person name="Andreopoulos B."/>
            <person name="Baker S."/>
            <person name="Barry K."/>
            <person name="Bills G."/>
            <person name="Bluhm B."/>
            <person name="Cannon C."/>
            <person name="Castanera R."/>
            <person name="Culley D."/>
            <person name="Daum C."/>
            <person name="Ezra D."/>
            <person name="Gonzalez J."/>
            <person name="Henrissat B."/>
            <person name="Kuo A."/>
            <person name="Liang C."/>
            <person name="Lipzen A."/>
            <person name="Lutzoni F."/>
            <person name="Magnuson J."/>
            <person name="Mondo S."/>
            <person name="Nolan M."/>
            <person name="Ohm R."/>
            <person name="Pangilinan J."/>
            <person name="Park H.-J."/>
            <person name="Ramirez L."/>
            <person name="Alfaro M."/>
            <person name="Sun H."/>
            <person name="Tritt A."/>
            <person name="Yoshinaga Y."/>
            <person name="Zwiers L.-H."/>
            <person name="Turgeon B."/>
            <person name="Goodwin S."/>
            <person name="Spatafora J."/>
            <person name="Crous P."/>
            <person name="Grigoriev I."/>
        </authorList>
    </citation>
    <scope>NUCLEOTIDE SEQUENCE</scope>
    <source>
        <strain evidence="2">CBS 116005</strain>
    </source>
</reference>
<gene>
    <name evidence="2" type="ORF">EJ03DRAFT_290874</name>
</gene>
<evidence type="ECO:0000313" key="3">
    <source>
        <dbReference type="Proteomes" id="UP000799436"/>
    </source>
</evidence>
<protein>
    <submittedName>
        <fullName evidence="2">Tyrosine protein phosphatase 5</fullName>
    </submittedName>
</protein>
<dbReference type="AlphaFoldDB" id="A0A6G1LCE7"/>
<name>A0A6G1LCE7_9PEZI</name>
<dbReference type="OrthoDB" id="449382at2759"/>
<dbReference type="EMBL" id="ML995824">
    <property type="protein sequence ID" value="KAF2770611.1"/>
    <property type="molecule type" value="Genomic_DNA"/>
</dbReference>
<dbReference type="Proteomes" id="UP000799436">
    <property type="component" value="Unassembled WGS sequence"/>
</dbReference>
<dbReference type="SUPFAM" id="SSF52799">
    <property type="entry name" value="(Phosphotyrosine protein) phosphatases II"/>
    <property type="match status" value="1"/>
</dbReference>
<dbReference type="InterPro" id="IPR029021">
    <property type="entry name" value="Prot-tyrosine_phosphatase-like"/>
</dbReference>
<dbReference type="PROSITE" id="PS00383">
    <property type="entry name" value="TYR_PHOSPHATASE_1"/>
    <property type="match status" value="1"/>
</dbReference>
<keyword evidence="3" id="KW-1185">Reference proteome</keyword>
<dbReference type="Gene3D" id="3.90.190.10">
    <property type="entry name" value="Protein tyrosine phosphatase superfamily"/>
    <property type="match status" value="1"/>
</dbReference>
<dbReference type="InterPro" id="IPR000387">
    <property type="entry name" value="Tyr_Pase_dom"/>
</dbReference>
<dbReference type="PANTHER" id="PTHR31126">
    <property type="entry name" value="TYROSINE-PROTEIN PHOSPHATASE"/>
    <property type="match status" value="1"/>
</dbReference>
<dbReference type="InterPro" id="IPR026893">
    <property type="entry name" value="Tyr/Ser_Pase_IphP-type"/>
</dbReference>
<dbReference type="PROSITE" id="PS50056">
    <property type="entry name" value="TYR_PHOSPHATASE_2"/>
    <property type="match status" value="1"/>
</dbReference>
<dbReference type="Pfam" id="PF13350">
    <property type="entry name" value="Y_phosphatase3"/>
    <property type="match status" value="1"/>
</dbReference>
<dbReference type="PANTHER" id="PTHR31126:SF1">
    <property type="entry name" value="TYROSINE SPECIFIC PROTEIN PHOSPHATASES DOMAIN-CONTAINING PROTEIN"/>
    <property type="match status" value="1"/>
</dbReference>
<evidence type="ECO:0000313" key="2">
    <source>
        <dbReference type="EMBL" id="KAF2770611.1"/>
    </source>
</evidence>
<evidence type="ECO:0000259" key="1">
    <source>
        <dbReference type="PROSITE" id="PS50056"/>
    </source>
</evidence>
<organism evidence="2 3">
    <name type="scientific">Teratosphaeria nubilosa</name>
    <dbReference type="NCBI Taxonomy" id="161662"/>
    <lineage>
        <taxon>Eukaryota</taxon>
        <taxon>Fungi</taxon>
        <taxon>Dikarya</taxon>
        <taxon>Ascomycota</taxon>
        <taxon>Pezizomycotina</taxon>
        <taxon>Dothideomycetes</taxon>
        <taxon>Dothideomycetidae</taxon>
        <taxon>Mycosphaerellales</taxon>
        <taxon>Teratosphaeriaceae</taxon>
        <taxon>Teratosphaeria</taxon>
    </lineage>
</organism>
<proteinExistence type="predicted"/>
<sequence length="258" mass="28250">MAAELPSPPFIDVPGIANFRGIGGYVDPGLIYRSADPTKASKAGLEKMSKDLGIRVVFDLRSAPEIKRDGPEWAGIAREWVPVFAEKDYGPEQVALRYKEYTRSGSKGFVSAYRDILKLGGPAYSKIFKHLAQPKPSPILVHCTAGKDRTGVLVALLFLLAGAPETEIAQEYALTDLGLASLKPLFKERLLKNPALGGDENGVNNMISSKPENMRATIEMFNNDFGGAERYMMEYCSLSEAEIKLLQQNITEGASHRV</sequence>